<evidence type="ECO:0000256" key="1">
    <source>
        <dbReference type="SAM" id="MobiDB-lite"/>
    </source>
</evidence>
<reference evidence="2 3" key="1">
    <citation type="journal article" date="2019" name="Commun. Biol.">
        <title>The bagworm genome reveals a unique fibroin gene that provides high tensile strength.</title>
        <authorList>
            <person name="Kono N."/>
            <person name="Nakamura H."/>
            <person name="Ohtoshi R."/>
            <person name="Tomita M."/>
            <person name="Numata K."/>
            <person name="Arakawa K."/>
        </authorList>
    </citation>
    <scope>NUCLEOTIDE SEQUENCE [LARGE SCALE GENOMIC DNA]</scope>
</reference>
<feature type="compositionally biased region" description="Basic and acidic residues" evidence="1">
    <location>
        <begin position="69"/>
        <end position="80"/>
    </location>
</feature>
<organism evidence="2 3">
    <name type="scientific">Eumeta variegata</name>
    <name type="common">Bagworm moth</name>
    <name type="synonym">Eumeta japonica</name>
    <dbReference type="NCBI Taxonomy" id="151549"/>
    <lineage>
        <taxon>Eukaryota</taxon>
        <taxon>Metazoa</taxon>
        <taxon>Ecdysozoa</taxon>
        <taxon>Arthropoda</taxon>
        <taxon>Hexapoda</taxon>
        <taxon>Insecta</taxon>
        <taxon>Pterygota</taxon>
        <taxon>Neoptera</taxon>
        <taxon>Endopterygota</taxon>
        <taxon>Lepidoptera</taxon>
        <taxon>Glossata</taxon>
        <taxon>Ditrysia</taxon>
        <taxon>Tineoidea</taxon>
        <taxon>Psychidae</taxon>
        <taxon>Oiketicinae</taxon>
        <taxon>Eumeta</taxon>
    </lineage>
</organism>
<accession>A0A4C1YUY4</accession>
<evidence type="ECO:0000313" key="2">
    <source>
        <dbReference type="EMBL" id="GBP78479.1"/>
    </source>
</evidence>
<comment type="caution">
    <text evidence="2">The sequence shown here is derived from an EMBL/GenBank/DDBJ whole genome shotgun (WGS) entry which is preliminary data.</text>
</comment>
<keyword evidence="3" id="KW-1185">Reference proteome</keyword>
<name>A0A4C1YUY4_EUMVA</name>
<gene>
    <name evidence="2" type="ORF">EVAR_67233_1</name>
</gene>
<evidence type="ECO:0000313" key="3">
    <source>
        <dbReference type="Proteomes" id="UP000299102"/>
    </source>
</evidence>
<dbReference type="EMBL" id="BGZK01001371">
    <property type="protein sequence ID" value="GBP78479.1"/>
    <property type="molecule type" value="Genomic_DNA"/>
</dbReference>
<dbReference type="Proteomes" id="UP000299102">
    <property type="component" value="Unassembled WGS sequence"/>
</dbReference>
<proteinExistence type="predicted"/>
<sequence>MCVSAATYPTPRVFRRATAAGQTSVLSGGHRYRPTYRLGRVVHLKHYRLGSSPPPRRPLANAVSACVDPPHRGRTDPLIY</sequence>
<feature type="region of interest" description="Disordered" evidence="1">
    <location>
        <begin position="49"/>
        <end position="80"/>
    </location>
</feature>
<protein>
    <submittedName>
        <fullName evidence="2">Uncharacterized protein</fullName>
    </submittedName>
</protein>
<dbReference type="AlphaFoldDB" id="A0A4C1YUY4"/>